<protein>
    <submittedName>
        <fullName evidence="1">Uncharacterized protein</fullName>
    </submittedName>
</protein>
<proteinExistence type="predicted"/>
<dbReference type="AlphaFoldDB" id="A0A418WH71"/>
<evidence type="ECO:0000313" key="1">
    <source>
        <dbReference type="EMBL" id="RJF89328.1"/>
    </source>
</evidence>
<accession>A0A418WH71</accession>
<keyword evidence="2" id="KW-1185">Reference proteome</keyword>
<evidence type="ECO:0000313" key="2">
    <source>
        <dbReference type="Proteomes" id="UP000284605"/>
    </source>
</evidence>
<dbReference type="EMBL" id="QYUK01000011">
    <property type="protein sequence ID" value="RJF89328.1"/>
    <property type="molecule type" value="Genomic_DNA"/>
</dbReference>
<gene>
    <name evidence="1" type="ORF">D3874_22075</name>
</gene>
<name>A0A418WH71_9PROT</name>
<dbReference type="Proteomes" id="UP000284605">
    <property type="component" value="Unassembled WGS sequence"/>
</dbReference>
<organism evidence="1 2">
    <name type="scientific">Oleomonas cavernae</name>
    <dbReference type="NCBI Taxonomy" id="2320859"/>
    <lineage>
        <taxon>Bacteria</taxon>
        <taxon>Pseudomonadati</taxon>
        <taxon>Pseudomonadota</taxon>
        <taxon>Alphaproteobacteria</taxon>
        <taxon>Acetobacterales</taxon>
        <taxon>Acetobacteraceae</taxon>
        <taxon>Oleomonas</taxon>
    </lineage>
</organism>
<comment type="caution">
    <text evidence="1">The sequence shown here is derived from an EMBL/GenBank/DDBJ whole genome shotgun (WGS) entry which is preliminary data.</text>
</comment>
<sequence length="81" mass="8944">MVGGKENILIVLIQPCYFVRREALAQCFIGIDRSIGLDIHISTRVILSVPQGGFLCQPTAKGLSREFVNFIVTSDQILIIP</sequence>
<reference evidence="1 2" key="1">
    <citation type="submission" date="2018-09" db="EMBL/GenBank/DDBJ databases">
        <authorList>
            <person name="Zhu H."/>
        </authorList>
    </citation>
    <scope>NUCLEOTIDE SEQUENCE [LARGE SCALE GENOMIC DNA]</scope>
    <source>
        <strain evidence="1 2">K1W22B-8</strain>
    </source>
</reference>